<organism evidence="1 2">
    <name type="scientific">Ceriporiopsis subvermispora (strain B)</name>
    <name type="common">White-rot fungus</name>
    <name type="synonym">Gelatoporia subvermispora</name>
    <dbReference type="NCBI Taxonomy" id="914234"/>
    <lineage>
        <taxon>Eukaryota</taxon>
        <taxon>Fungi</taxon>
        <taxon>Dikarya</taxon>
        <taxon>Basidiomycota</taxon>
        <taxon>Agaricomycotina</taxon>
        <taxon>Agaricomycetes</taxon>
        <taxon>Polyporales</taxon>
        <taxon>Gelatoporiaceae</taxon>
        <taxon>Gelatoporia</taxon>
    </lineage>
</organism>
<gene>
    <name evidence="1" type="ORF">CERSUDRAFT_32203</name>
</gene>
<dbReference type="EMBL" id="KB445795">
    <property type="protein sequence ID" value="EMD38320.1"/>
    <property type="molecule type" value="Genomic_DNA"/>
</dbReference>
<reference evidence="1 2" key="1">
    <citation type="journal article" date="2012" name="Proc. Natl. Acad. Sci. U.S.A.">
        <title>Comparative genomics of Ceriporiopsis subvermispora and Phanerochaete chrysosporium provide insight into selective ligninolysis.</title>
        <authorList>
            <person name="Fernandez-Fueyo E."/>
            <person name="Ruiz-Duenas F.J."/>
            <person name="Ferreira P."/>
            <person name="Floudas D."/>
            <person name="Hibbett D.S."/>
            <person name="Canessa P."/>
            <person name="Larrondo L.F."/>
            <person name="James T.Y."/>
            <person name="Seelenfreund D."/>
            <person name="Lobos S."/>
            <person name="Polanco R."/>
            <person name="Tello M."/>
            <person name="Honda Y."/>
            <person name="Watanabe T."/>
            <person name="Watanabe T."/>
            <person name="Ryu J.S."/>
            <person name="Kubicek C.P."/>
            <person name="Schmoll M."/>
            <person name="Gaskell J."/>
            <person name="Hammel K.E."/>
            <person name="St John F.J."/>
            <person name="Vanden Wymelenberg A."/>
            <person name="Sabat G."/>
            <person name="Splinter BonDurant S."/>
            <person name="Syed K."/>
            <person name="Yadav J.S."/>
            <person name="Doddapaneni H."/>
            <person name="Subramanian V."/>
            <person name="Lavin J.L."/>
            <person name="Oguiza J.A."/>
            <person name="Perez G."/>
            <person name="Pisabarro A.G."/>
            <person name="Ramirez L."/>
            <person name="Santoyo F."/>
            <person name="Master E."/>
            <person name="Coutinho P.M."/>
            <person name="Henrissat B."/>
            <person name="Lombard V."/>
            <person name="Magnuson J.K."/>
            <person name="Kuees U."/>
            <person name="Hori C."/>
            <person name="Igarashi K."/>
            <person name="Samejima M."/>
            <person name="Held B.W."/>
            <person name="Barry K.W."/>
            <person name="LaButti K.M."/>
            <person name="Lapidus A."/>
            <person name="Lindquist E.A."/>
            <person name="Lucas S.M."/>
            <person name="Riley R."/>
            <person name="Salamov A.A."/>
            <person name="Hoffmeister D."/>
            <person name="Schwenk D."/>
            <person name="Hadar Y."/>
            <person name="Yarden O."/>
            <person name="de Vries R.P."/>
            <person name="Wiebenga A."/>
            <person name="Stenlid J."/>
            <person name="Eastwood D."/>
            <person name="Grigoriev I.V."/>
            <person name="Berka R.M."/>
            <person name="Blanchette R.A."/>
            <person name="Kersten P."/>
            <person name="Martinez A.T."/>
            <person name="Vicuna R."/>
            <person name="Cullen D."/>
        </authorList>
    </citation>
    <scope>NUCLEOTIDE SEQUENCE [LARGE SCALE GENOMIC DNA]</scope>
    <source>
        <strain evidence="1 2">B</strain>
    </source>
</reference>
<protein>
    <recommendedName>
        <fullName evidence="3">Reverse transcriptase domain-containing protein</fullName>
    </recommendedName>
</protein>
<dbReference type="STRING" id="914234.M2R1C5"/>
<keyword evidence="2" id="KW-1185">Reference proteome</keyword>
<evidence type="ECO:0000313" key="2">
    <source>
        <dbReference type="Proteomes" id="UP000016930"/>
    </source>
</evidence>
<name>M2R1C5_CERS8</name>
<evidence type="ECO:0000313" key="1">
    <source>
        <dbReference type="EMBL" id="EMD38320.1"/>
    </source>
</evidence>
<dbReference type="HOGENOM" id="CLU_077575_0_0_1"/>
<evidence type="ECO:0008006" key="3">
    <source>
        <dbReference type="Google" id="ProtNLM"/>
    </source>
</evidence>
<dbReference type="Proteomes" id="UP000016930">
    <property type="component" value="Unassembled WGS sequence"/>
</dbReference>
<dbReference type="OrthoDB" id="2205812at2759"/>
<feature type="non-terminal residue" evidence="1">
    <location>
        <position position="312"/>
    </location>
</feature>
<dbReference type="AlphaFoldDB" id="M2R1C5"/>
<proteinExistence type="predicted"/>
<sequence>MLRASTLRGFVIPGMGEKLVTNLFADDTTAYLSEGDDFDTLLTVLQRWCLASRARFNIPKTFVLPIGTARYRQNVISSRRVGPSPAMIPANVAIVPDGTAIRLLGAWLGNKTDQDAIWSPTIEKVSRALNIWLSHGPSLKGKSLVSKFILGGMTQYLTKVQGMPLTAEKRLEAALKRFVWGATCKTPPIGKDWLFCPWREGGISLLNLKARNRAIEVTWLRTYLSPPEARPPWTLVANAMIARDLPQPWSRVPADARINTFLQSWKPRKNRPHTIPACLIRMLRVAESLHIAILANNISPHVKRQLPAWYHL</sequence>
<accession>M2R1C5</accession>